<dbReference type="InterPro" id="IPR004360">
    <property type="entry name" value="Glyas_Fos-R_dOase_dom"/>
</dbReference>
<dbReference type="InterPro" id="IPR037523">
    <property type="entry name" value="VOC_core"/>
</dbReference>
<evidence type="ECO:0000259" key="1">
    <source>
        <dbReference type="PROSITE" id="PS51819"/>
    </source>
</evidence>
<dbReference type="PANTHER" id="PTHR36437">
    <property type="entry name" value="GLYOXALASE/BLEOMYCIN RESISTANCE PROTEIN/DIOXYGENASE"/>
    <property type="match status" value="1"/>
</dbReference>
<dbReference type="Gene3D" id="3.10.180.10">
    <property type="entry name" value="2,3-Dihydroxybiphenyl 1,2-Dioxygenase, domain 1"/>
    <property type="match status" value="1"/>
</dbReference>
<dbReference type="EMBL" id="MWUU01000005">
    <property type="protein sequence ID" value="PCF55774.1"/>
    <property type="molecule type" value="Genomic_DNA"/>
</dbReference>
<dbReference type="Proteomes" id="UP000218335">
    <property type="component" value="Unassembled WGS sequence"/>
</dbReference>
<comment type="caution">
    <text evidence="2">The sequence shown here is derived from an EMBL/GenBank/DDBJ whole genome shotgun (WGS) entry which is preliminary data.</text>
</comment>
<dbReference type="CDD" id="cd07263">
    <property type="entry name" value="VOC_like"/>
    <property type="match status" value="1"/>
</dbReference>
<keyword evidence="2" id="KW-0223">Dioxygenase</keyword>
<keyword evidence="2" id="KW-0560">Oxidoreductase</keyword>
<dbReference type="Pfam" id="PF00903">
    <property type="entry name" value="Glyoxalase"/>
    <property type="match status" value="1"/>
</dbReference>
<dbReference type="InterPro" id="IPR029068">
    <property type="entry name" value="Glyas_Bleomycin-R_OHBP_Dase"/>
</dbReference>
<accession>A0A2A4GYX2</accession>
<reference evidence="2 3" key="1">
    <citation type="journal article" date="2017" name="PLoS ONE">
        <title>Development of a real-time PCR for detection of Staphylococcus pseudintermedius using a novel automated comparison of whole-genome sequences.</title>
        <authorList>
            <person name="Verstappen K.M."/>
            <person name="Huijbregts L."/>
            <person name="Spaninks M."/>
            <person name="Wagenaar J.A."/>
            <person name="Fluit A.C."/>
            <person name="Duim B."/>
        </authorList>
    </citation>
    <scope>NUCLEOTIDE SEQUENCE [LARGE SCALE GENOMIC DNA]</scope>
    <source>
        <strain evidence="2 3">215070706401-1</strain>
    </source>
</reference>
<feature type="domain" description="VOC" evidence="1">
    <location>
        <begin position="4"/>
        <end position="124"/>
    </location>
</feature>
<proteinExistence type="predicted"/>
<dbReference type="AlphaFoldDB" id="A0A2A4GYX2"/>
<evidence type="ECO:0000313" key="3">
    <source>
        <dbReference type="Proteomes" id="UP000218335"/>
    </source>
</evidence>
<dbReference type="PANTHER" id="PTHR36437:SF2">
    <property type="entry name" value="GLYOXALASE_BLEOMYCIN RESISTANCE PROTEIN_DIOXYGENASE"/>
    <property type="match status" value="1"/>
</dbReference>
<organism evidence="2 3">
    <name type="scientific">Staphylococcus delphini</name>
    <dbReference type="NCBI Taxonomy" id="53344"/>
    <lineage>
        <taxon>Bacteria</taxon>
        <taxon>Bacillati</taxon>
        <taxon>Bacillota</taxon>
        <taxon>Bacilli</taxon>
        <taxon>Bacillales</taxon>
        <taxon>Staphylococcaceae</taxon>
        <taxon>Staphylococcus</taxon>
        <taxon>Staphylococcus intermedius group</taxon>
    </lineage>
</organism>
<evidence type="ECO:0000313" key="2">
    <source>
        <dbReference type="EMBL" id="PCF55774.1"/>
    </source>
</evidence>
<sequence>MIQRLQEVMLYVQDQEKAKQFWTSNFDFQVASDETFQGMRVITLKPTNAAQTAIVLQDKAKVEAMGMGVNTGTPSLMFGTTDIDALYDDLKSKGIQVGEKMTLPTGTVFNFADDENNYFAVRQIEQS</sequence>
<gene>
    <name evidence="2" type="ORF">B5C08_04745</name>
</gene>
<dbReference type="RefSeq" id="WP_019166343.1">
    <property type="nucleotide sequence ID" value="NZ_MWRM01000005.1"/>
</dbReference>
<dbReference type="SUPFAM" id="SSF54593">
    <property type="entry name" value="Glyoxalase/Bleomycin resistance protein/Dihydroxybiphenyl dioxygenase"/>
    <property type="match status" value="1"/>
</dbReference>
<dbReference type="PROSITE" id="PS51819">
    <property type="entry name" value="VOC"/>
    <property type="match status" value="1"/>
</dbReference>
<name>A0A2A4GYX2_9STAP</name>
<protein>
    <submittedName>
        <fullName evidence="2">Glyoxalase/bleomycin resistance/extradiol dioxygenase family protein</fullName>
    </submittedName>
</protein>
<dbReference type="GO" id="GO:0051213">
    <property type="term" value="F:dioxygenase activity"/>
    <property type="evidence" value="ECO:0007669"/>
    <property type="project" value="UniProtKB-KW"/>
</dbReference>